<dbReference type="Proteomes" id="UP001629156">
    <property type="component" value="Unassembled WGS sequence"/>
</dbReference>
<proteinExistence type="predicted"/>
<comment type="caution">
    <text evidence="1">The sequence shown here is derived from an EMBL/GenBank/DDBJ whole genome shotgun (WGS) entry which is preliminary data.</text>
</comment>
<protein>
    <submittedName>
        <fullName evidence="1">Uncharacterized protein</fullName>
    </submittedName>
</protein>
<evidence type="ECO:0000313" key="2">
    <source>
        <dbReference type="Proteomes" id="UP001629156"/>
    </source>
</evidence>
<dbReference type="EMBL" id="JBELPZ010000002">
    <property type="protein sequence ID" value="MFL9843478.1"/>
    <property type="molecule type" value="Genomic_DNA"/>
</dbReference>
<evidence type="ECO:0000313" key="1">
    <source>
        <dbReference type="EMBL" id="MFL9843478.1"/>
    </source>
</evidence>
<keyword evidence="2" id="KW-1185">Reference proteome</keyword>
<reference evidence="1 2" key="1">
    <citation type="submission" date="2024-06" db="EMBL/GenBank/DDBJ databases">
        <authorList>
            <person name="Kaempfer P."/>
            <person name="Viver T."/>
        </authorList>
    </citation>
    <scope>NUCLEOTIDE SEQUENCE [LARGE SCALE GENOMIC DNA]</scope>
    <source>
        <strain evidence="1 2">ST-119</strain>
    </source>
</reference>
<organism evidence="1 2">
    <name type="scientific">Flavobacterium rhizosphaerae</name>
    <dbReference type="NCBI Taxonomy" id="3163298"/>
    <lineage>
        <taxon>Bacteria</taxon>
        <taxon>Pseudomonadati</taxon>
        <taxon>Bacteroidota</taxon>
        <taxon>Flavobacteriia</taxon>
        <taxon>Flavobacteriales</taxon>
        <taxon>Flavobacteriaceae</taxon>
        <taxon>Flavobacterium</taxon>
    </lineage>
</organism>
<dbReference type="RefSeq" id="WP_408083730.1">
    <property type="nucleotide sequence ID" value="NZ_JBELPZ010000002.1"/>
</dbReference>
<accession>A0ABW8YT69</accession>
<gene>
    <name evidence="1" type="ORF">ABS766_03495</name>
</gene>
<name>A0ABW8YT69_9FLAO</name>
<sequence length="85" mass="9334">MKKLIVLNFLLVLVAACGPQKGKDGKRGYDGYSILKQETYGGRETEGYETITSLSGLETLYKELGIENVPAIDFTKNNIVAIFMG</sequence>
<dbReference type="PROSITE" id="PS51257">
    <property type="entry name" value="PROKAR_LIPOPROTEIN"/>
    <property type="match status" value="1"/>
</dbReference>